<name>A0A1S1Z0T8_FLAPC</name>
<organism evidence="1 2">
    <name type="scientific">Flammeovirga pacifica</name>
    <dbReference type="NCBI Taxonomy" id="915059"/>
    <lineage>
        <taxon>Bacteria</taxon>
        <taxon>Pseudomonadati</taxon>
        <taxon>Bacteroidota</taxon>
        <taxon>Cytophagia</taxon>
        <taxon>Cytophagales</taxon>
        <taxon>Flammeovirgaceae</taxon>
        <taxon>Flammeovirga</taxon>
    </lineage>
</organism>
<dbReference type="Proteomes" id="UP000179797">
    <property type="component" value="Unassembled WGS sequence"/>
</dbReference>
<evidence type="ECO:0000313" key="2">
    <source>
        <dbReference type="Proteomes" id="UP000179797"/>
    </source>
</evidence>
<dbReference type="AlphaFoldDB" id="A0A1S1Z0T8"/>
<evidence type="ECO:0008006" key="3">
    <source>
        <dbReference type="Google" id="ProtNLM"/>
    </source>
</evidence>
<dbReference type="RefSeq" id="WP_044222982.1">
    <property type="nucleotide sequence ID" value="NZ_JRYR02000001.1"/>
</dbReference>
<keyword evidence="2" id="KW-1185">Reference proteome</keyword>
<accession>A0A1S1Z0T8</accession>
<reference evidence="1 2" key="1">
    <citation type="journal article" date="2012" name="Int. J. Syst. Evol. Microbiol.">
        <title>Flammeovirga pacifica sp. nov., isolated from deep-sea sediment.</title>
        <authorList>
            <person name="Xu H."/>
            <person name="Fu Y."/>
            <person name="Yang N."/>
            <person name="Ding Z."/>
            <person name="Lai Q."/>
            <person name="Zeng R."/>
        </authorList>
    </citation>
    <scope>NUCLEOTIDE SEQUENCE [LARGE SCALE GENOMIC DNA]</scope>
    <source>
        <strain evidence="2">DSM 24597 / LMG 26175 / WPAGA1</strain>
    </source>
</reference>
<dbReference type="EMBL" id="JRYR02000001">
    <property type="protein sequence ID" value="OHX66862.1"/>
    <property type="molecule type" value="Genomic_DNA"/>
</dbReference>
<protein>
    <recommendedName>
        <fullName evidence="3">Transglutaminase-like domain-containing protein</fullName>
    </recommendedName>
</protein>
<sequence length="274" mass="32100">MKFIAVILPLIISLSFLGKSEVYAQDHEITLAKNQSSSMLEYYSLNQIDKAWNTDHFNLYFSPTEKINAKEFTSMKQDVQDWVNYWQEQKDKTNKSIVKKIFTKTRNKFLKNYAECSSFSEMINTGTYDCLTATLLYAHIFDELGYDFQIKQLNSHVYILLNDAHQGRTLIESTDVYGYVINQNDIDERINKYQSRLENSLLYKEYGMNLSENLSLKDLAGLQYYNQAVNAYRADNFQDAQLALYKASIVTDSPRIIYLRSYLEDQVSYEDWSK</sequence>
<evidence type="ECO:0000313" key="1">
    <source>
        <dbReference type="EMBL" id="OHX66862.1"/>
    </source>
</evidence>
<dbReference type="OrthoDB" id="1418365at2"/>
<gene>
    <name evidence="1" type="ORF">NH26_11085</name>
</gene>
<comment type="caution">
    <text evidence="1">The sequence shown here is derived from an EMBL/GenBank/DDBJ whole genome shotgun (WGS) entry which is preliminary data.</text>
</comment>
<proteinExistence type="predicted"/>